<dbReference type="InterPro" id="IPR047196">
    <property type="entry name" value="YidC_ALB_C"/>
</dbReference>
<keyword evidence="3" id="KW-1003">Cell membrane</keyword>
<dbReference type="GO" id="GO:0051205">
    <property type="term" value="P:protein insertion into membrane"/>
    <property type="evidence" value="ECO:0007669"/>
    <property type="project" value="TreeGrafter"/>
</dbReference>
<keyword evidence="7 10" id="KW-0472">Membrane</keyword>
<keyword evidence="4 9" id="KW-0812">Transmembrane</keyword>
<evidence type="ECO:0000259" key="11">
    <source>
        <dbReference type="Pfam" id="PF02096"/>
    </source>
</evidence>
<dbReference type="PANTHER" id="PTHR12428">
    <property type="entry name" value="OXA1"/>
    <property type="match status" value="1"/>
</dbReference>
<evidence type="ECO:0000256" key="1">
    <source>
        <dbReference type="ARBA" id="ARBA00004651"/>
    </source>
</evidence>
<dbReference type="EMBL" id="MHJJ01000007">
    <property type="protein sequence ID" value="OGY65721.1"/>
    <property type="molecule type" value="Genomic_DNA"/>
</dbReference>
<keyword evidence="6 10" id="KW-1133">Transmembrane helix</keyword>
<gene>
    <name evidence="12" type="ORF">A3A16_03865</name>
</gene>
<evidence type="ECO:0000256" key="2">
    <source>
        <dbReference type="ARBA" id="ARBA00022448"/>
    </source>
</evidence>
<dbReference type="CDD" id="cd20070">
    <property type="entry name" value="5TM_YidC_Alb3"/>
    <property type="match status" value="1"/>
</dbReference>
<evidence type="ECO:0000256" key="10">
    <source>
        <dbReference type="SAM" id="Phobius"/>
    </source>
</evidence>
<evidence type="ECO:0000256" key="5">
    <source>
        <dbReference type="ARBA" id="ARBA00022927"/>
    </source>
</evidence>
<dbReference type="InterPro" id="IPR028055">
    <property type="entry name" value="YidC/Oxa/ALB_C"/>
</dbReference>
<reference evidence="12 13" key="1">
    <citation type="journal article" date="2016" name="Nat. Commun.">
        <title>Thousands of microbial genomes shed light on interconnected biogeochemical processes in an aquifer system.</title>
        <authorList>
            <person name="Anantharaman K."/>
            <person name="Brown C.T."/>
            <person name="Hug L.A."/>
            <person name="Sharon I."/>
            <person name="Castelle C.J."/>
            <person name="Probst A.J."/>
            <person name="Thomas B.C."/>
            <person name="Singh A."/>
            <person name="Wilkins M.J."/>
            <person name="Karaoz U."/>
            <person name="Brodie E.L."/>
            <person name="Williams K.H."/>
            <person name="Hubbard S.S."/>
            <person name="Banfield J.F."/>
        </authorList>
    </citation>
    <scope>NUCLEOTIDE SEQUENCE [LARGE SCALE GENOMIC DNA]</scope>
</reference>
<dbReference type="InterPro" id="IPR001708">
    <property type="entry name" value="YidC/ALB3/OXA1/COX18"/>
</dbReference>
<dbReference type="GO" id="GO:0032977">
    <property type="term" value="F:membrane insertase activity"/>
    <property type="evidence" value="ECO:0007669"/>
    <property type="project" value="InterPro"/>
</dbReference>
<dbReference type="Proteomes" id="UP000177942">
    <property type="component" value="Unassembled WGS sequence"/>
</dbReference>
<dbReference type="AlphaFoldDB" id="A0A1G1ZME1"/>
<feature type="transmembrane region" description="Helical" evidence="10">
    <location>
        <begin position="29"/>
        <end position="49"/>
    </location>
</feature>
<keyword evidence="2" id="KW-0813">Transport</keyword>
<dbReference type="NCBIfam" id="TIGR03592">
    <property type="entry name" value="yidC_oxa1_cterm"/>
    <property type="match status" value="1"/>
</dbReference>
<feature type="domain" description="Membrane insertase YidC/Oxa/ALB C-terminal" evidence="11">
    <location>
        <begin position="30"/>
        <end position="228"/>
    </location>
</feature>
<comment type="caution">
    <text evidence="12">The sequence shown here is derived from an EMBL/GenBank/DDBJ whole genome shotgun (WGS) entry which is preliminary data.</text>
</comment>
<evidence type="ECO:0000256" key="7">
    <source>
        <dbReference type="ARBA" id="ARBA00023136"/>
    </source>
</evidence>
<dbReference type="STRING" id="1798407.A3A16_03865"/>
<dbReference type="GO" id="GO:0015031">
    <property type="term" value="P:protein transport"/>
    <property type="evidence" value="ECO:0007669"/>
    <property type="project" value="UniProtKB-KW"/>
</dbReference>
<comment type="similarity">
    <text evidence="9">Belongs to the OXA1/ALB3/YidC family.</text>
</comment>
<feature type="transmembrane region" description="Helical" evidence="10">
    <location>
        <begin position="191"/>
        <end position="213"/>
    </location>
</feature>
<sequence>MSTLFNEILYRPLFNALIFLYEYITFEDLGIAIILLTIVVRVILFPLFYKSFKNQTLLQKLQPEIQKIQHDHKDNREKQAQAMMELYKQHKVNPFSGFLMLFLQLPILIALYKVFLNGFTEIDVGSLYSFIPRISQIDSSFLGLINLGEKSIFIVILAAVSQYFQGKLSLPKIEKGKELPKAAQIGRQMVFIGPILTVVILFSLPAAVGLYWLTTSVFSIGQQIVINRKIYGSGSNSNNKKSSGNDGS</sequence>
<evidence type="ECO:0000256" key="3">
    <source>
        <dbReference type="ARBA" id="ARBA00022475"/>
    </source>
</evidence>
<protein>
    <recommendedName>
        <fullName evidence="11">Membrane insertase YidC/Oxa/ALB C-terminal domain-containing protein</fullName>
    </recommendedName>
</protein>
<evidence type="ECO:0000313" key="13">
    <source>
        <dbReference type="Proteomes" id="UP000177942"/>
    </source>
</evidence>
<feature type="transmembrane region" description="Helical" evidence="10">
    <location>
        <begin position="92"/>
        <end position="112"/>
    </location>
</feature>
<evidence type="ECO:0000256" key="6">
    <source>
        <dbReference type="ARBA" id="ARBA00022989"/>
    </source>
</evidence>
<dbReference type="PANTHER" id="PTHR12428:SF65">
    <property type="entry name" value="CYTOCHROME C OXIDASE ASSEMBLY PROTEIN COX18, MITOCHONDRIAL"/>
    <property type="match status" value="1"/>
</dbReference>
<keyword evidence="5" id="KW-0653">Protein transport</keyword>
<accession>A0A1G1ZME1</accession>
<dbReference type="Pfam" id="PF02096">
    <property type="entry name" value="60KD_IMP"/>
    <property type="match status" value="1"/>
</dbReference>
<evidence type="ECO:0000256" key="9">
    <source>
        <dbReference type="RuleBase" id="RU003945"/>
    </source>
</evidence>
<evidence type="ECO:0000313" key="12">
    <source>
        <dbReference type="EMBL" id="OGY65721.1"/>
    </source>
</evidence>
<dbReference type="GO" id="GO:0005886">
    <property type="term" value="C:plasma membrane"/>
    <property type="evidence" value="ECO:0007669"/>
    <property type="project" value="UniProtKB-SubCell"/>
</dbReference>
<name>A0A1G1ZME1_9BACT</name>
<proteinExistence type="inferred from homology"/>
<evidence type="ECO:0000256" key="4">
    <source>
        <dbReference type="ARBA" id="ARBA00022692"/>
    </source>
</evidence>
<keyword evidence="8" id="KW-0143">Chaperone</keyword>
<evidence type="ECO:0000256" key="8">
    <source>
        <dbReference type="ARBA" id="ARBA00023186"/>
    </source>
</evidence>
<comment type="subcellular location">
    <subcellularLocation>
        <location evidence="1">Cell membrane</location>
        <topology evidence="1">Multi-pass membrane protein</topology>
    </subcellularLocation>
    <subcellularLocation>
        <location evidence="9">Membrane</location>
        <topology evidence="9">Multi-pass membrane protein</topology>
    </subcellularLocation>
</comment>
<organism evidence="12 13">
    <name type="scientific">Candidatus Harrisonbacteria bacterium RIFCSPLOWO2_01_FULL_44_18</name>
    <dbReference type="NCBI Taxonomy" id="1798407"/>
    <lineage>
        <taxon>Bacteria</taxon>
        <taxon>Candidatus Harrisoniibacteriota</taxon>
    </lineage>
</organism>